<keyword evidence="1" id="KW-0812">Transmembrane</keyword>
<keyword evidence="1" id="KW-1133">Transmembrane helix</keyword>
<keyword evidence="1" id="KW-0472">Membrane</keyword>
<accession>I3DY14</accession>
<dbReference type="EMBL" id="AFEU01000003">
    <property type="protein sequence ID" value="EIJ79135.1"/>
    <property type="molecule type" value="Genomic_DNA"/>
</dbReference>
<comment type="caution">
    <text evidence="2">The sequence shown here is derived from an EMBL/GenBank/DDBJ whole genome shotgun (WGS) entry which is preliminary data.</text>
</comment>
<feature type="transmembrane region" description="Helical" evidence="1">
    <location>
        <begin position="6"/>
        <end position="26"/>
    </location>
</feature>
<proteinExistence type="predicted"/>
<dbReference type="Proteomes" id="UP000010523">
    <property type="component" value="Unassembled WGS sequence"/>
</dbReference>
<evidence type="ECO:0000313" key="2">
    <source>
        <dbReference type="EMBL" id="EIJ79135.1"/>
    </source>
</evidence>
<evidence type="ECO:0000313" key="3">
    <source>
        <dbReference type="Proteomes" id="UP000010523"/>
    </source>
</evidence>
<protein>
    <submittedName>
        <fullName evidence="2">Uncharacterized protein</fullName>
    </submittedName>
</protein>
<dbReference type="RefSeq" id="WP_004438572.1">
    <property type="nucleotide sequence ID" value="NZ_AFEU01000003.1"/>
</dbReference>
<reference evidence="2 3" key="1">
    <citation type="journal article" date="2012" name="Appl. Environ. Microbiol.">
        <title>Genome Sequence of Thermotolerant Bacillus methanolicus: Features and Regulation Related to Methylotrophy and Production of L-Lysine and L-Glutamate from Methanol.</title>
        <authorList>
            <person name="Heggeset T.M."/>
            <person name="Krog A."/>
            <person name="Balzer S."/>
            <person name="Wentzel A."/>
            <person name="Ellingsen T.E."/>
            <person name="Brautaset T."/>
        </authorList>
    </citation>
    <scope>NUCLEOTIDE SEQUENCE [LARGE SCALE GENOMIC DNA]</scope>
    <source>
        <strain evidence="2 3">PB1</strain>
    </source>
</reference>
<gene>
    <name evidence="2" type="ORF">PB1_16299</name>
</gene>
<dbReference type="AlphaFoldDB" id="I3DY14"/>
<dbReference type="PATRIC" id="fig|997296.3.peg.3432"/>
<organism evidence="2 3">
    <name type="scientific">Bacillus methanolicus PB1</name>
    <dbReference type="NCBI Taxonomy" id="997296"/>
    <lineage>
        <taxon>Bacteria</taxon>
        <taxon>Bacillati</taxon>
        <taxon>Bacillota</taxon>
        <taxon>Bacilli</taxon>
        <taxon>Bacillales</taxon>
        <taxon>Bacillaceae</taxon>
        <taxon>Bacillus</taxon>
    </lineage>
</organism>
<evidence type="ECO:0000256" key="1">
    <source>
        <dbReference type="SAM" id="Phobius"/>
    </source>
</evidence>
<sequence>MTSIEVFGWTLSNILGIIFIISLVALSRKPSTKKKMTQFYD</sequence>
<keyword evidence="3" id="KW-1185">Reference proteome</keyword>
<name>I3DY14_BACMT</name>